<dbReference type="Proteomes" id="UP001178461">
    <property type="component" value="Chromosome 7"/>
</dbReference>
<dbReference type="AlphaFoldDB" id="A0AA35KLP0"/>
<keyword evidence="2" id="KW-1185">Reference proteome</keyword>
<evidence type="ECO:0000313" key="2">
    <source>
        <dbReference type="Proteomes" id="UP001178461"/>
    </source>
</evidence>
<accession>A0AA35KLP0</accession>
<protein>
    <submittedName>
        <fullName evidence="1">Uncharacterized protein</fullName>
    </submittedName>
</protein>
<organism evidence="1 2">
    <name type="scientific">Podarcis lilfordi</name>
    <name type="common">Lilford's wall lizard</name>
    <dbReference type="NCBI Taxonomy" id="74358"/>
    <lineage>
        <taxon>Eukaryota</taxon>
        <taxon>Metazoa</taxon>
        <taxon>Chordata</taxon>
        <taxon>Craniata</taxon>
        <taxon>Vertebrata</taxon>
        <taxon>Euteleostomi</taxon>
        <taxon>Lepidosauria</taxon>
        <taxon>Squamata</taxon>
        <taxon>Bifurcata</taxon>
        <taxon>Unidentata</taxon>
        <taxon>Episquamata</taxon>
        <taxon>Laterata</taxon>
        <taxon>Lacertibaenia</taxon>
        <taxon>Lacertidae</taxon>
        <taxon>Podarcis</taxon>
    </lineage>
</organism>
<name>A0AA35KLP0_9SAUR</name>
<reference evidence="1" key="1">
    <citation type="submission" date="2022-12" db="EMBL/GenBank/DDBJ databases">
        <authorList>
            <person name="Alioto T."/>
            <person name="Alioto T."/>
            <person name="Gomez Garrido J."/>
        </authorList>
    </citation>
    <scope>NUCLEOTIDE SEQUENCE</scope>
</reference>
<sequence>MKKIESLPSAYRALAGQTANLNSGLLAHAPTDCLYGTPLHTSLATEDCCSIAKDHEPQAASSAGLSRDGDSPLHLLARAAFGTDGPAQQNGGGPVFWHCLLHTPLWEAQLDGGSAKVRRQWGQPDDCEEPRGGIAGLATAGQDAQGGSWHRREGGRIIPGSSRDSSLQLIWRSLTLPLG</sequence>
<proteinExistence type="predicted"/>
<dbReference type="EMBL" id="OX395132">
    <property type="protein sequence ID" value="CAI5780512.1"/>
    <property type="molecule type" value="Genomic_DNA"/>
</dbReference>
<evidence type="ECO:0000313" key="1">
    <source>
        <dbReference type="EMBL" id="CAI5780512.1"/>
    </source>
</evidence>
<gene>
    <name evidence="1" type="ORF">PODLI_1B033831</name>
</gene>